<reference evidence="1 2" key="1">
    <citation type="journal article" date="2015" name="Nature">
        <title>rRNA introns, odd ribosomes, and small enigmatic genomes across a large radiation of phyla.</title>
        <authorList>
            <person name="Brown C.T."/>
            <person name="Hug L.A."/>
            <person name="Thomas B.C."/>
            <person name="Sharon I."/>
            <person name="Castelle C.J."/>
            <person name="Singh A."/>
            <person name="Wilkins M.J."/>
            <person name="Williams K.H."/>
            <person name="Banfield J.F."/>
        </authorList>
    </citation>
    <scope>NUCLEOTIDE SEQUENCE [LARGE SCALE GENOMIC DNA]</scope>
</reference>
<name>A0A0G0H9K0_9BACT</name>
<dbReference type="Proteomes" id="UP000034852">
    <property type="component" value="Unassembled WGS sequence"/>
</dbReference>
<dbReference type="EMBL" id="LBTH01000032">
    <property type="protein sequence ID" value="KKQ35200.1"/>
    <property type="molecule type" value="Genomic_DNA"/>
</dbReference>
<evidence type="ECO:0000313" key="2">
    <source>
        <dbReference type="Proteomes" id="UP000034852"/>
    </source>
</evidence>
<organism evidence="1 2">
    <name type="scientific">candidate division WS6 bacterium GW2011_GWA2_37_6</name>
    <dbReference type="NCBI Taxonomy" id="1619087"/>
    <lineage>
        <taxon>Bacteria</taxon>
        <taxon>Candidatus Dojkabacteria</taxon>
    </lineage>
</organism>
<protein>
    <submittedName>
        <fullName evidence="1">Uncharacterized protein</fullName>
    </submittedName>
</protein>
<sequence length="122" mass="14241">MQYNVQYDYSSALIYKLKTSKAVFFTHLTIKIYLNRVSLEYKPFIGAWEHRETYNAMDIGDIYINKARRRALVGAHRTNSSETLFEIKGLLHNEAEDLKDALDELLNYRFNKGTIVHSVGYT</sequence>
<proteinExistence type="predicted"/>
<evidence type="ECO:0000313" key="1">
    <source>
        <dbReference type="EMBL" id="KKQ35200.1"/>
    </source>
</evidence>
<comment type="caution">
    <text evidence="1">The sequence shown here is derived from an EMBL/GenBank/DDBJ whole genome shotgun (WGS) entry which is preliminary data.</text>
</comment>
<gene>
    <name evidence="1" type="ORF">US52_C0032G0004</name>
</gene>
<accession>A0A0G0H9K0</accession>
<dbReference type="AlphaFoldDB" id="A0A0G0H9K0"/>